<organism evidence="3 4">
    <name type="scientific">Rhodotorula graminis (strain WP1)</name>
    <dbReference type="NCBI Taxonomy" id="578459"/>
    <lineage>
        <taxon>Eukaryota</taxon>
        <taxon>Fungi</taxon>
        <taxon>Dikarya</taxon>
        <taxon>Basidiomycota</taxon>
        <taxon>Pucciniomycotina</taxon>
        <taxon>Microbotryomycetes</taxon>
        <taxon>Sporidiobolales</taxon>
        <taxon>Sporidiobolaceae</taxon>
        <taxon>Rhodotorula</taxon>
    </lineage>
</organism>
<dbReference type="GeneID" id="28978737"/>
<dbReference type="Proteomes" id="UP000053890">
    <property type="component" value="Unassembled WGS sequence"/>
</dbReference>
<evidence type="ECO:0000313" key="3">
    <source>
        <dbReference type="EMBL" id="KPV71945.1"/>
    </source>
</evidence>
<dbReference type="RefSeq" id="XP_018267994.1">
    <property type="nucleotide sequence ID" value="XM_018418290.1"/>
</dbReference>
<accession>A0A0P9ER96</accession>
<evidence type="ECO:0000256" key="1">
    <source>
        <dbReference type="ARBA" id="ARBA00008889"/>
    </source>
</evidence>
<evidence type="ECO:0008006" key="5">
    <source>
        <dbReference type="Google" id="ProtNLM"/>
    </source>
</evidence>
<name>A0A0P9ER96_RHOGW</name>
<dbReference type="STRING" id="578459.A0A0P9ER96"/>
<protein>
    <recommendedName>
        <fullName evidence="5">50S ribosomal protein L10</fullName>
    </recommendedName>
</protein>
<dbReference type="SUPFAM" id="SSF160369">
    <property type="entry name" value="Ribosomal protein L10-like"/>
    <property type="match status" value="1"/>
</dbReference>
<gene>
    <name evidence="3" type="ORF">RHOBADRAFT_56320</name>
</gene>
<dbReference type="EMBL" id="KQ474090">
    <property type="protein sequence ID" value="KPV71945.1"/>
    <property type="molecule type" value="Genomic_DNA"/>
</dbReference>
<dbReference type="PANTHER" id="PTHR11560">
    <property type="entry name" value="39S RIBOSOMAL PROTEIN L10, MITOCHONDRIAL"/>
    <property type="match status" value="1"/>
</dbReference>
<proteinExistence type="inferred from homology"/>
<dbReference type="InterPro" id="IPR047865">
    <property type="entry name" value="Ribosomal_uL10_bac_type"/>
</dbReference>
<evidence type="ECO:0000313" key="4">
    <source>
        <dbReference type="Proteomes" id="UP000053890"/>
    </source>
</evidence>
<keyword evidence="4" id="KW-1185">Reference proteome</keyword>
<dbReference type="OMA" id="YLYNQYT"/>
<feature type="compositionally biased region" description="Pro residues" evidence="2">
    <location>
        <begin position="148"/>
        <end position="157"/>
    </location>
</feature>
<dbReference type="InterPro" id="IPR043141">
    <property type="entry name" value="Ribosomal_uL10-like_sf"/>
</dbReference>
<feature type="region of interest" description="Disordered" evidence="2">
    <location>
        <begin position="143"/>
        <end position="165"/>
    </location>
</feature>
<dbReference type="AlphaFoldDB" id="A0A0P9ER96"/>
<sequence length="254" mass="26222">MAPRLAPKVVARTRPLPLRKQVLFRQHEHLLTANPLVLFLRPSDFSAHEWRALRANLAQLAPSPATPSSSSSTTSPAPLSLTVLRPGLLPALLRDPNSPVSRLVDPTHLASASHLQGPLAVLTAPSVDPPTLSRVLTLVQTFSRTPKPNSPPPPAPGAPGGAAPPDRLALLSALVDHSAADVARTHAVAKLPTLDVLRAQLVALVSQPGSRIAGVVGARAGELARTLDGFKLGLADAEASQGGAGEGAQAQAQA</sequence>
<evidence type="ECO:0000256" key="2">
    <source>
        <dbReference type="SAM" id="MobiDB-lite"/>
    </source>
</evidence>
<dbReference type="OrthoDB" id="360689at2759"/>
<comment type="similarity">
    <text evidence="1">Belongs to the universal ribosomal protein uL10 family.</text>
</comment>
<reference evidence="3 4" key="1">
    <citation type="journal article" date="2015" name="Front. Microbiol.">
        <title>Genome sequence of the plant growth promoting endophytic yeast Rhodotorula graminis WP1.</title>
        <authorList>
            <person name="Firrincieli A."/>
            <person name="Otillar R."/>
            <person name="Salamov A."/>
            <person name="Schmutz J."/>
            <person name="Khan Z."/>
            <person name="Redman R.S."/>
            <person name="Fleck N.D."/>
            <person name="Lindquist E."/>
            <person name="Grigoriev I.V."/>
            <person name="Doty S.L."/>
        </authorList>
    </citation>
    <scope>NUCLEOTIDE SEQUENCE [LARGE SCALE GENOMIC DNA]</scope>
    <source>
        <strain evidence="3 4">WP1</strain>
    </source>
</reference>